<feature type="domain" description="SANT" evidence="7">
    <location>
        <begin position="33"/>
        <end position="84"/>
    </location>
</feature>
<evidence type="ECO:0000259" key="6">
    <source>
        <dbReference type="PROSITE" id="PS50090"/>
    </source>
</evidence>
<feature type="compositionally biased region" description="Basic residues" evidence="5">
    <location>
        <begin position="104"/>
        <end position="122"/>
    </location>
</feature>
<keyword evidence="1" id="KW-0805">Transcription regulation</keyword>
<evidence type="ECO:0000256" key="4">
    <source>
        <dbReference type="ARBA" id="ARBA00023242"/>
    </source>
</evidence>
<sequence length="422" mass="47059">MYEDVGETSSSNCHLMMDADSSVKVRKPYIITKQRERWTEEEHSKFLEAVKLYGRAWRRIEEHIGSKNTVQIRSHAQKFFSKVVRASSNNSLGTVNAVEIPPPRPKRKPSHPYPRKFGHLSSKKGSSVDERLWSFMPNRSVSEQESKSPTSVLTTFGSDTFGATSFDTQKHHTSPVSSPNGIAAVEKIMKFQGSGLTFSWTSAAYKDNQSGDPSAAMSMQDTSTMELELDVPVTTKQLTSLKLFGRTVIVSDLIQVDKNELEYQESLSDCINIDLETQKLQEQDKPYAVLGEGRGESNPFYGGIPYMSYHPVEPVKVSMPSYWALYGSMPFGFSRPPSTWFDQGQLCSTNDKFVNNDSTSTASCNTSGDADINCCEGVIQKEESFGQPLVMKPSKNSAFLRPFSSNPSGGFMPYKRCGVKRK</sequence>
<proteinExistence type="predicted"/>
<dbReference type="NCBIfam" id="TIGR01557">
    <property type="entry name" value="myb_SHAQKYF"/>
    <property type="match status" value="1"/>
</dbReference>
<dbReference type="PROSITE" id="PS51293">
    <property type="entry name" value="SANT"/>
    <property type="match status" value="1"/>
</dbReference>
<dbReference type="SMART" id="SM00717">
    <property type="entry name" value="SANT"/>
    <property type="match status" value="1"/>
</dbReference>
<evidence type="ECO:0000256" key="5">
    <source>
        <dbReference type="SAM" id="MobiDB-lite"/>
    </source>
</evidence>
<keyword evidence="4" id="KW-0539">Nucleus</keyword>
<gene>
    <name evidence="9" type="primary">CCA1</name>
    <name evidence="9" type="ORF">KSP40_PGU018047</name>
</gene>
<dbReference type="Pfam" id="PF00249">
    <property type="entry name" value="Myb_DNA-binding"/>
    <property type="match status" value="1"/>
</dbReference>
<dbReference type="InterPro" id="IPR001005">
    <property type="entry name" value="SANT/Myb"/>
</dbReference>
<reference evidence="9 10" key="1">
    <citation type="journal article" date="2022" name="Nat. Plants">
        <title>Genomes of leafy and leafless Platanthera orchids illuminate the evolution of mycoheterotrophy.</title>
        <authorList>
            <person name="Li M.H."/>
            <person name="Liu K.W."/>
            <person name="Li Z."/>
            <person name="Lu H.C."/>
            <person name="Ye Q.L."/>
            <person name="Zhang D."/>
            <person name="Wang J.Y."/>
            <person name="Li Y.F."/>
            <person name="Zhong Z.M."/>
            <person name="Liu X."/>
            <person name="Yu X."/>
            <person name="Liu D.K."/>
            <person name="Tu X.D."/>
            <person name="Liu B."/>
            <person name="Hao Y."/>
            <person name="Liao X.Y."/>
            <person name="Jiang Y.T."/>
            <person name="Sun W.H."/>
            <person name="Chen J."/>
            <person name="Chen Y.Q."/>
            <person name="Ai Y."/>
            <person name="Zhai J.W."/>
            <person name="Wu S.S."/>
            <person name="Zhou Z."/>
            <person name="Hsiao Y.Y."/>
            <person name="Wu W.L."/>
            <person name="Chen Y.Y."/>
            <person name="Lin Y.F."/>
            <person name="Hsu J.L."/>
            <person name="Li C.Y."/>
            <person name="Wang Z.W."/>
            <person name="Zhao X."/>
            <person name="Zhong W.Y."/>
            <person name="Ma X.K."/>
            <person name="Ma L."/>
            <person name="Huang J."/>
            <person name="Chen G.Z."/>
            <person name="Huang M.Z."/>
            <person name="Huang L."/>
            <person name="Peng D.H."/>
            <person name="Luo Y.B."/>
            <person name="Zou S.Q."/>
            <person name="Chen S.P."/>
            <person name="Lan S."/>
            <person name="Tsai W.C."/>
            <person name="Van de Peer Y."/>
            <person name="Liu Z.J."/>
        </authorList>
    </citation>
    <scope>NUCLEOTIDE SEQUENCE [LARGE SCALE GENOMIC DNA]</scope>
    <source>
        <strain evidence="9">Lor288</strain>
    </source>
</reference>
<evidence type="ECO:0000256" key="2">
    <source>
        <dbReference type="ARBA" id="ARBA00023125"/>
    </source>
</evidence>
<keyword evidence="2" id="KW-0238">DNA-binding</keyword>
<feature type="domain" description="Myb-like" evidence="6">
    <location>
        <begin position="34"/>
        <end position="80"/>
    </location>
</feature>
<dbReference type="CDD" id="cd00167">
    <property type="entry name" value="SANT"/>
    <property type="match status" value="1"/>
</dbReference>
<evidence type="ECO:0000313" key="10">
    <source>
        <dbReference type="Proteomes" id="UP001412067"/>
    </source>
</evidence>
<dbReference type="InterPro" id="IPR009057">
    <property type="entry name" value="Homeodomain-like_sf"/>
</dbReference>
<feature type="region of interest" description="Disordered" evidence="5">
    <location>
        <begin position="93"/>
        <end position="125"/>
    </location>
</feature>
<accession>A0ABR2LSG0</accession>
<comment type="caution">
    <text evidence="9">The sequence shown here is derived from an EMBL/GenBank/DDBJ whole genome shotgun (WGS) entry which is preliminary data.</text>
</comment>
<dbReference type="InterPro" id="IPR006447">
    <property type="entry name" value="Myb_dom_plants"/>
</dbReference>
<evidence type="ECO:0000256" key="1">
    <source>
        <dbReference type="ARBA" id="ARBA00023015"/>
    </source>
</evidence>
<dbReference type="PROSITE" id="PS51294">
    <property type="entry name" value="HTH_MYB"/>
    <property type="match status" value="1"/>
</dbReference>
<dbReference type="SUPFAM" id="SSF46689">
    <property type="entry name" value="Homeodomain-like"/>
    <property type="match status" value="1"/>
</dbReference>
<dbReference type="Gene3D" id="1.10.10.60">
    <property type="entry name" value="Homeodomain-like"/>
    <property type="match status" value="1"/>
</dbReference>
<protein>
    <submittedName>
        <fullName evidence="9">Protein CCA1</fullName>
    </submittedName>
</protein>
<dbReference type="InterPro" id="IPR017884">
    <property type="entry name" value="SANT_dom"/>
</dbReference>
<dbReference type="PANTHER" id="PTHR12802">
    <property type="entry name" value="SWI/SNF COMPLEX-RELATED"/>
    <property type="match status" value="1"/>
</dbReference>
<evidence type="ECO:0000256" key="3">
    <source>
        <dbReference type="ARBA" id="ARBA00023163"/>
    </source>
</evidence>
<keyword evidence="3" id="KW-0804">Transcription</keyword>
<evidence type="ECO:0000259" key="7">
    <source>
        <dbReference type="PROSITE" id="PS51293"/>
    </source>
</evidence>
<feature type="domain" description="HTH myb-type" evidence="8">
    <location>
        <begin position="30"/>
        <end position="84"/>
    </location>
</feature>
<dbReference type="PANTHER" id="PTHR12802:SF155">
    <property type="entry name" value="DEUBIQUITINASE MYSM1"/>
    <property type="match status" value="1"/>
</dbReference>
<dbReference type="PROSITE" id="PS50090">
    <property type="entry name" value="MYB_LIKE"/>
    <property type="match status" value="1"/>
</dbReference>
<dbReference type="EMBL" id="JBBWWR010000016">
    <property type="protein sequence ID" value="KAK8948335.1"/>
    <property type="molecule type" value="Genomic_DNA"/>
</dbReference>
<evidence type="ECO:0000313" key="9">
    <source>
        <dbReference type="EMBL" id="KAK8948335.1"/>
    </source>
</evidence>
<dbReference type="InterPro" id="IPR017930">
    <property type="entry name" value="Myb_dom"/>
</dbReference>
<evidence type="ECO:0000259" key="8">
    <source>
        <dbReference type="PROSITE" id="PS51294"/>
    </source>
</evidence>
<name>A0ABR2LSG0_9ASPA</name>
<organism evidence="9 10">
    <name type="scientific">Platanthera guangdongensis</name>
    <dbReference type="NCBI Taxonomy" id="2320717"/>
    <lineage>
        <taxon>Eukaryota</taxon>
        <taxon>Viridiplantae</taxon>
        <taxon>Streptophyta</taxon>
        <taxon>Embryophyta</taxon>
        <taxon>Tracheophyta</taxon>
        <taxon>Spermatophyta</taxon>
        <taxon>Magnoliopsida</taxon>
        <taxon>Liliopsida</taxon>
        <taxon>Asparagales</taxon>
        <taxon>Orchidaceae</taxon>
        <taxon>Orchidoideae</taxon>
        <taxon>Orchideae</taxon>
        <taxon>Orchidinae</taxon>
        <taxon>Platanthera</taxon>
    </lineage>
</organism>
<keyword evidence="10" id="KW-1185">Reference proteome</keyword>
<dbReference type="Proteomes" id="UP001412067">
    <property type="component" value="Unassembled WGS sequence"/>
</dbReference>